<dbReference type="GO" id="GO:0005975">
    <property type="term" value="P:carbohydrate metabolic process"/>
    <property type="evidence" value="ECO:0007669"/>
    <property type="project" value="InterPro"/>
</dbReference>
<dbReference type="SUPFAM" id="SSF52833">
    <property type="entry name" value="Thioredoxin-like"/>
    <property type="match status" value="1"/>
</dbReference>
<dbReference type="EMBL" id="CASHTH010002512">
    <property type="protein sequence ID" value="CAI8030996.1"/>
    <property type="molecule type" value="Genomic_DNA"/>
</dbReference>
<keyword evidence="4" id="KW-1185">Reference proteome</keyword>
<organism evidence="3 4">
    <name type="scientific">Geodia barretti</name>
    <name type="common">Barrett's horny sponge</name>
    <dbReference type="NCBI Taxonomy" id="519541"/>
    <lineage>
        <taxon>Eukaryota</taxon>
        <taxon>Metazoa</taxon>
        <taxon>Porifera</taxon>
        <taxon>Demospongiae</taxon>
        <taxon>Heteroscleromorpha</taxon>
        <taxon>Tetractinellida</taxon>
        <taxon>Astrophorina</taxon>
        <taxon>Geodiidae</taxon>
        <taxon>Geodia</taxon>
    </lineage>
</organism>
<reference evidence="3" key="1">
    <citation type="submission" date="2023-03" db="EMBL/GenBank/DDBJ databases">
        <authorList>
            <person name="Steffen K."/>
            <person name="Cardenas P."/>
        </authorList>
    </citation>
    <scope>NUCLEOTIDE SEQUENCE</scope>
</reference>
<dbReference type="SUPFAM" id="SSF48208">
    <property type="entry name" value="Six-hairpin glycosidases"/>
    <property type="match status" value="1"/>
</dbReference>
<gene>
    <name evidence="3" type="ORF">GBAR_LOCUS17586</name>
</gene>
<dbReference type="InterPro" id="IPR008928">
    <property type="entry name" value="6-hairpin_glycosidase_sf"/>
</dbReference>
<name>A0AA35SLV9_GEOBA</name>
<comment type="caution">
    <text evidence="3">The sequence shown here is derived from an EMBL/GenBank/DDBJ whole genome shotgun (WGS) entry which is preliminary data.</text>
</comment>
<dbReference type="InterPro" id="IPR004879">
    <property type="entry name" value="Ssp411-like_TRX"/>
</dbReference>
<protein>
    <submittedName>
        <fullName evidence="3">Uncharacterized protein YyaL</fullName>
    </submittedName>
</protein>
<dbReference type="Gene3D" id="3.40.30.10">
    <property type="entry name" value="Glutaredoxin"/>
    <property type="match status" value="1"/>
</dbReference>
<dbReference type="PANTHER" id="PTHR42899">
    <property type="entry name" value="SPERMATOGENESIS-ASSOCIATED PROTEIN 20"/>
    <property type="match status" value="1"/>
</dbReference>
<proteinExistence type="predicted"/>
<dbReference type="CDD" id="cd02955">
    <property type="entry name" value="SSP411"/>
    <property type="match status" value="1"/>
</dbReference>
<feature type="region of interest" description="Disordered" evidence="1">
    <location>
        <begin position="426"/>
        <end position="474"/>
    </location>
</feature>
<evidence type="ECO:0000313" key="4">
    <source>
        <dbReference type="Proteomes" id="UP001174909"/>
    </source>
</evidence>
<sequence length="474" mass="52825">MSENLLGAESSPYLLQHQDNPVHWRPWGPEALAEAKAADKAILLSVGYSACHWCHVMAHESFEDDETAQLMNGLFVNIKVDREERPDLDTIYQRALALMGQQGGWPLTMFLTPDAEPFWGGTYFPLEPRFGRPGFKDVLRLIEQTYRGDRDKVDKNRTALVEALQGLARSKPGEAVTEAQTENMARTLLREVDGRHGGIGGAPKFPQCSMLELLWRSYLRTGSLLMKTAVVLSMERMCQGGIYDHLGGGFARYSTDERWLAPHFEKMLYDNAQLLDLLCHVWQETGEPLFAARAAETVAWILREMRTGEGAFASALDADSEGEEGKFYVWNEAEIDELLGADAAYFKAVYDVTPGGNWEGKTILNRLLPPGTDETPDEPRLAGMRTILLERRASRERPGWDDKVLADWNGLMIAALANAAMVFGEQPGSTPRSRPSDYVAGPMAAGDRSATRPATAAPRTWSSSTTMPRWRGRR</sequence>
<dbReference type="InterPro" id="IPR036249">
    <property type="entry name" value="Thioredoxin-like_sf"/>
</dbReference>
<evidence type="ECO:0000313" key="3">
    <source>
        <dbReference type="EMBL" id="CAI8030996.1"/>
    </source>
</evidence>
<dbReference type="InterPro" id="IPR024705">
    <property type="entry name" value="Ssp411"/>
</dbReference>
<feature type="domain" description="Spermatogenesis-associated protein 20-like TRX" evidence="2">
    <location>
        <begin position="4"/>
        <end position="165"/>
    </location>
</feature>
<feature type="compositionally biased region" description="Low complexity" evidence="1">
    <location>
        <begin position="451"/>
        <end position="460"/>
    </location>
</feature>
<dbReference type="AlphaFoldDB" id="A0AA35SLV9"/>
<accession>A0AA35SLV9</accession>
<evidence type="ECO:0000259" key="2">
    <source>
        <dbReference type="Pfam" id="PF03190"/>
    </source>
</evidence>
<dbReference type="Pfam" id="PF03190">
    <property type="entry name" value="Thioredox_DsbH"/>
    <property type="match status" value="1"/>
</dbReference>
<dbReference type="PANTHER" id="PTHR42899:SF1">
    <property type="entry name" value="SPERMATOGENESIS-ASSOCIATED PROTEIN 20"/>
    <property type="match status" value="1"/>
</dbReference>
<dbReference type="Proteomes" id="UP001174909">
    <property type="component" value="Unassembled WGS sequence"/>
</dbReference>
<evidence type="ECO:0000256" key="1">
    <source>
        <dbReference type="SAM" id="MobiDB-lite"/>
    </source>
</evidence>